<feature type="compositionally biased region" description="Low complexity" evidence="1">
    <location>
        <begin position="64"/>
        <end position="80"/>
    </location>
</feature>
<proteinExistence type="predicted"/>
<gene>
    <name evidence="3" type="ORF">HNQ52_002149</name>
</gene>
<reference evidence="3 4" key="1">
    <citation type="submission" date="2020-08" db="EMBL/GenBank/DDBJ databases">
        <title>Genomic Encyclopedia of Type Strains, Phase IV (KMG-IV): sequencing the most valuable type-strain genomes for metagenomic binning, comparative biology and taxonomic classification.</title>
        <authorList>
            <person name="Goeker M."/>
        </authorList>
    </citation>
    <scope>NUCLEOTIDE SEQUENCE [LARGE SCALE GENOMIC DNA]</scope>
    <source>
        <strain evidence="3 4">DSM 24163</strain>
    </source>
</reference>
<evidence type="ECO:0000313" key="4">
    <source>
        <dbReference type="Proteomes" id="UP000521199"/>
    </source>
</evidence>
<keyword evidence="2" id="KW-0812">Transmembrane</keyword>
<dbReference type="EMBL" id="JACHHP010000003">
    <property type="protein sequence ID" value="MBB5208607.1"/>
    <property type="molecule type" value="Genomic_DNA"/>
</dbReference>
<evidence type="ECO:0000313" key="3">
    <source>
        <dbReference type="EMBL" id="MBB5208607.1"/>
    </source>
</evidence>
<sequence>MPTFGPRPRLRRRVLGLVVAVHLVVLITLLWPPAPRDTSQQSGLRIEFINVPATAPAPPPQSPSPRRAATRPAQASMPRAAPAPAPQSAPPSDAALQAVEVAPRTSAVEAVAARAALFDDTGSIVVPDAAIEELRRNVADDRVFDYQIAGLAKAATAFDRASPLVYEPSRFEAGMRPTQDMLTELLDRAVAATTMSVSIPIPGDPHRRIECKVAILAMGGGCGMTGFTGFVEEDDPDTLNPEEEAQCAAWWEKITTATQQQAWLQTRKLYDANCRKPPETRPRLPDRSESSGKSEASGE</sequence>
<dbReference type="Proteomes" id="UP000521199">
    <property type="component" value="Unassembled WGS sequence"/>
</dbReference>
<comment type="caution">
    <text evidence="3">The sequence shown here is derived from an EMBL/GenBank/DDBJ whole genome shotgun (WGS) entry which is preliminary data.</text>
</comment>
<evidence type="ECO:0000256" key="2">
    <source>
        <dbReference type="SAM" id="Phobius"/>
    </source>
</evidence>
<feature type="region of interest" description="Disordered" evidence="1">
    <location>
        <begin position="270"/>
        <end position="299"/>
    </location>
</feature>
<dbReference type="RefSeq" id="WP_183961126.1">
    <property type="nucleotide sequence ID" value="NZ_JACHHP010000003.1"/>
</dbReference>
<feature type="region of interest" description="Disordered" evidence="1">
    <location>
        <begin position="52"/>
        <end position="93"/>
    </location>
</feature>
<name>A0A7W8D898_9GAMM</name>
<protein>
    <submittedName>
        <fullName evidence="3">Uncharacterized protein</fullName>
    </submittedName>
</protein>
<keyword evidence="4" id="KW-1185">Reference proteome</keyword>
<accession>A0A7W8D898</accession>
<dbReference type="AlphaFoldDB" id="A0A7W8D898"/>
<evidence type="ECO:0000256" key="1">
    <source>
        <dbReference type="SAM" id="MobiDB-lite"/>
    </source>
</evidence>
<keyword evidence="2" id="KW-0472">Membrane</keyword>
<organism evidence="3 4">
    <name type="scientific">Chiayiivirga flava</name>
    <dbReference type="NCBI Taxonomy" id="659595"/>
    <lineage>
        <taxon>Bacteria</taxon>
        <taxon>Pseudomonadati</taxon>
        <taxon>Pseudomonadota</taxon>
        <taxon>Gammaproteobacteria</taxon>
        <taxon>Lysobacterales</taxon>
        <taxon>Lysobacteraceae</taxon>
        <taxon>Chiayiivirga</taxon>
    </lineage>
</organism>
<feature type="transmembrane region" description="Helical" evidence="2">
    <location>
        <begin position="12"/>
        <end position="31"/>
    </location>
</feature>
<feature type="compositionally biased region" description="Basic and acidic residues" evidence="1">
    <location>
        <begin position="270"/>
        <end position="292"/>
    </location>
</feature>
<keyword evidence="2" id="KW-1133">Transmembrane helix</keyword>